<gene>
    <name evidence="9" type="ORF">DFR35_0843</name>
</gene>
<dbReference type="Proteomes" id="UP000268908">
    <property type="component" value="Unassembled WGS sequence"/>
</dbReference>
<reference evidence="9 10" key="1">
    <citation type="submission" date="2018-10" db="EMBL/GenBank/DDBJ databases">
        <title>Genomic Encyclopedia of Type Strains, Phase IV (KMG-IV): sequencing the most valuable type-strain genomes for metagenomic binning, comparative biology and taxonomic classification.</title>
        <authorList>
            <person name="Goeker M."/>
        </authorList>
    </citation>
    <scope>NUCLEOTIDE SEQUENCE [LARGE SCALE GENOMIC DNA]</scope>
    <source>
        <strain evidence="9 10">DSM 26916</strain>
    </source>
</reference>
<feature type="compositionally biased region" description="Basic residues" evidence="6">
    <location>
        <begin position="296"/>
        <end position="305"/>
    </location>
</feature>
<dbReference type="GO" id="GO:0008360">
    <property type="term" value="P:regulation of cell shape"/>
    <property type="evidence" value="ECO:0007669"/>
    <property type="project" value="UniProtKB-KW"/>
</dbReference>
<dbReference type="InterPro" id="IPR042175">
    <property type="entry name" value="Cell/Rod_MreC_2"/>
</dbReference>
<feature type="transmembrane region" description="Helical" evidence="7">
    <location>
        <begin position="20"/>
        <end position="39"/>
    </location>
</feature>
<dbReference type="PANTHER" id="PTHR34138">
    <property type="entry name" value="CELL SHAPE-DETERMINING PROTEIN MREC"/>
    <property type="match status" value="1"/>
</dbReference>
<keyword evidence="7" id="KW-0472">Membrane</keyword>
<dbReference type="Pfam" id="PF04085">
    <property type="entry name" value="MreC"/>
    <property type="match status" value="1"/>
</dbReference>
<evidence type="ECO:0000259" key="8">
    <source>
        <dbReference type="Pfam" id="PF04085"/>
    </source>
</evidence>
<dbReference type="NCBIfam" id="TIGR00219">
    <property type="entry name" value="mreC"/>
    <property type="match status" value="1"/>
</dbReference>
<accession>A0A497XLV6</accession>
<dbReference type="AlphaFoldDB" id="A0A497XLV6"/>
<evidence type="ECO:0000256" key="4">
    <source>
        <dbReference type="ARBA" id="ARBA00032089"/>
    </source>
</evidence>
<dbReference type="Gene3D" id="2.40.10.340">
    <property type="entry name" value="Rod shape-determining protein MreC, domain 1"/>
    <property type="match status" value="1"/>
</dbReference>
<name>A0A497XLV6_9PROT</name>
<evidence type="ECO:0000256" key="6">
    <source>
        <dbReference type="SAM" id="MobiDB-lite"/>
    </source>
</evidence>
<comment type="caution">
    <text evidence="9">The sequence shown here is derived from an EMBL/GenBank/DDBJ whole genome shotgun (WGS) entry which is preliminary data.</text>
</comment>
<dbReference type="EMBL" id="RCCI01000004">
    <property type="protein sequence ID" value="RLJ68285.1"/>
    <property type="molecule type" value="Genomic_DNA"/>
</dbReference>
<dbReference type="InterPro" id="IPR055342">
    <property type="entry name" value="MreC_beta-barrel_core"/>
</dbReference>
<dbReference type="OrthoDB" id="9808025at2"/>
<keyword evidence="7" id="KW-1133">Transmembrane helix</keyword>
<evidence type="ECO:0000313" key="9">
    <source>
        <dbReference type="EMBL" id="RLJ68285.1"/>
    </source>
</evidence>
<keyword evidence="3 5" id="KW-0133">Cell shape</keyword>
<evidence type="ECO:0000256" key="2">
    <source>
        <dbReference type="ARBA" id="ARBA00013855"/>
    </source>
</evidence>
<dbReference type="InterPro" id="IPR007221">
    <property type="entry name" value="MreC"/>
</dbReference>
<evidence type="ECO:0000256" key="1">
    <source>
        <dbReference type="ARBA" id="ARBA00009369"/>
    </source>
</evidence>
<evidence type="ECO:0000256" key="3">
    <source>
        <dbReference type="ARBA" id="ARBA00022960"/>
    </source>
</evidence>
<dbReference type="PIRSF" id="PIRSF038471">
    <property type="entry name" value="MreC"/>
    <property type="match status" value="1"/>
</dbReference>
<dbReference type="InterPro" id="IPR042177">
    <property type="entry name" value="Cell/Rod_1"/>
</dbReference>
<sequence>MSVVGHTPPPFFKRGPAPLARLTFFAALSIVLLVADLRFHTLEWARLVLATIAWPVQRVAQMPVEGAAGAGQYFASLIQLQQENAALRSRSLATANQLLRQEHLEQENRRLRALLDMKERQPAEGRVAEILYAARDPFSRRVLIDKGLQAGIAAGQAVIDDLGVIGQVTRVFPLMAEVTLLTDKDQAIPVRVQRNGLRAVAAGAGAGSIELRFLAANAEIQVGDILVTSGLDGLYLPGLPVARVAHIDRDNSFAFARIRCEPIAGVERHGHVLVLGSRIVPPRPEEASTTADVPGKGRRVKKAVR</sequence>
<comment type="similarity">
    <text evidence="1 5">Belongs to the MreC family.</text>
</comment>
<evidence type="ECO:0000256" key="7">
    <source>
        <dbReference type="SAM" id="Phobius"/>
    </source>
</evidence>
<keyword evidence="7" id="KW-0812">Transmembrane</keyword>
<dbReference type="RefSeq" id="WP_121240200.1">
    <property type="nucleotide sequence ID" value="NZ_BHVV01000002.1"/>
</dbReference>
<feature type="region of interest" description="Disordered" evidence="6">
    <location>
        <begin position="284"/>
        <end position="305"/>
    </location>
</feature>
<evidence type="ECO:0000313" key="10">
    <source>
        <dbReference type="Proteomes" id="UP000268908"/>
    </source>
</evidence>
<organism evidence="9 10">
    <name type="scientific">Sulfurisoma sediminicola</name>
    <dbReference type="NCBI Taxonomy" id="1381557"/>
    <lineage>
        <taxon>Bacteria</taxon>
        <taxon>Pseudomonadati</taxon>
        <taxon>Pseudomonadota</taxon>
        <taxon>Betaproteobacteria</taxon>
        <taxon>Nitrosomonadales</taxon>
        <taxon>Sterolibacteriaceae</taxon>
        <taxon>Sulfurisoma</taxon>
    </lineage>
</organism>
<dbReference type="GO" id="GO:0005886">
    <property type="term" value="C:plasma membrane"/>
    <property type="evidence" value="ECO:0007669"/>
    <property type="project" value="TreeGrafter"/>
</dbReference>
<feature type="domain" description="Rod shape-determining protein MreC beta-barrel core" evidence="8">
    <location>
        <begin position="131"/>
        <end position="275"/>
    </location>
</feature>
<proteinExistence type="inferred from homology"/>
<protein>
    <recommendedName>
        <fullName evidence="2 5">Cell shape-determining protein MreC</fullName>
    </recommendedName>
    <alternativeName>
        <fullName evidence="4 5">Cell shape protein MreC</fullName>
    </alternativeName>
</protein>
<dbReference type="Gene3D" id="2.40.10.350">
    <property type="entry name" value="Rod shape-determining protein MreC, domain 2"/>
    <property type="match status" value="1"/>
</dbReference>
<dbReference type="PANTHER" id="PTHR34138:SF1">
    <property type="entry name" value="CELL SHAPE-DETERMINING PROTEIN MREC"/>
    <property type="match status" value="1"/>
</dbReference>
<evidence type="ECO:0000256" key="5">
    <source>
        <dbReference type="PIRNR" id="PIRNR038471"/>
    </source>
</evidence>
<keyword evidence="10" id="KW-1185">Reference proteome</keyword>
<comment type="function">
    <text evidence="5">Involved in formation and maintenance of cell shape.</text>
</comment>